<keyword evidence="3" id="KW-1003">Cell membrane</keyword>
<evidence type="ECO:0000256" key="7">
    <source>
        <dbReference type="ARBA" id="ARBA00022989"/>
    </source>
</evidence>
<dbReference type="GO" id="GO:0005886">
    <property type="term" value="C:plasma membrane"/>
    <property type="evidence" value="ECO:0007669"/>
    <property type="project" value="UniProtKB-SubCell"/>
</dbReference>
<evidence type="ECO:0000256" key="8">
    <source>
        <dbReference type="ARBA" id="ARBA00023136"/>
    </source>
</evidence>
<feature type="domain" description="Cytochrome c-type biogenesis protein CcmF C-terminal" evidence="12">
    <location>
        <begin position="315"/>
        <end position="640"/>
    </location>
</feature>
<dbReference type="KEGG" id="mbry:B1812_20815"/>
<dbReference type="InterPro" id="IPR003568">
    <property type="entry name" value="Cyt_c_biogenesis_CcmF"/>
</dbReference>
<comment type="subcellular location">
    <subcellularLocation>
        <location evidence="1">Cell inner membrane</location>
        <topology evidence="1">Multi-pass membrane protein</topology>
    </subcellularLocation>
</comment>
<keyword evidence="7 10" id="KW-1133">Transmembrane helix</keyword>
<name>A0A1W6N007_9HYPH</name>
<dbReference type="RefSeq" id="WP_085773268.1">
    <property type="nucleotide sequence ID" value="NZ_AP027149.1"/>
</dbReference>
<feature type="transmembrane region" description="Helical" evidence="10">
    <location>
        <begin position="249"/>
        <end position="265"/>
    </location>
</feature>
<feature type="transmembrane region" description="Helical" evidence="10">
    <location>
        <begin position="6"/>
        <end position="28"/>
    </location>
</feature>
<evidence type="ECO:0000259" key="12">
    <source>
        <dbReference type="Pfam" id="PF16327"/>
    </source>
</evidence>
<dbReference type="PRINTS" id="PR01410">
    <property type="entry name" value="CCBIOGENESIS"/>
</dbReference>
<dbReference type="InterPro" id="IPR003567">
    <property type="entry name" value="Cyt_c_biogenesis"/>
</dbReference>
<evidence type="ECO:0000256" key="4">
    <source>
        <dbReference type="ARBA" id="ARBA00022519"/>
    </source>
</evidence>
<feature type="transmembrane region" description="Helical" evidence="10">
    <location>
        <begin position="352"/>
        <end position="374"/>
    </location>
</feature>
<organism evidence="13 14">
    <name type="scientific">Methylocystis bryophila</name>
    <dbReference type="NCBI Taxonomy" id="655015"/>
    <lineage>
        <taxon>Bacteria</taxon>
        <taxon>Pseudomonadati</taxon>
        <taxon>Pseudomonadota</taxon>
        <taxon>Alphaproteobacteria</taxon>
        <taxon>Hyphomicrobiales</taxon>
        <taxon>Methylocystaceae</taxon>
        <taxon>Methylocystis</taxon>
    </lineage>
</organism>
<evidence type="ECO:0000256" key="9">
    <source>
        <dbReference type="ARBA" id="ARBA00037230"/>
    </source>
</evidence>
<feature type="transmembrane region" description="Helical" evidence="10">
    <location>
        <begin position="175"/>
        <end position="195"/>
    </location>
</feature>
<keyword evidence="8 10" id="KW-0472">Membrane</keyword>
<keyword evidence="4" id="KW-0997">Cell inner membrane</keyword>
<comment type="similarity">
    <text evidence="2">Belongs to the CcmF/CycK/Ccl1/NrfE/CcsA family.</text>
</comment>
<feature type="transmembrane region" description="Helical" evidence="10">
    <location>
        <begin position="394"/>
        <end position="413"/>
    </location>
</feature>
<feature type="transmembrane region" description="Helical" evidence="10">
    <location>
        <begin position="449"/>
        <end position="469"/>
    </location>
</feature>
<protein>
    <submittedName>
        <fullName evidence="13">C-type cytochrome biogenesis protein CcmF</fullName>
    </submittedName>
</protein>
<dbReference type="InterPro" id="IPR032523">
    <property type="entry name" value="CcmF_C"/>
</dbReference>
<evidence type="ECO:0000256" key="1">
    <source>
        <dbReference type="ARBA" id="ARBA00004429"/>
    </source>
</evidence>
<sequence>MTATIGYFALLLALALSFAQMTAPFVFFRRRDPVIAAFADQAALGQLVFVTTAFMCLAYAFVTSDFSLQVVAANSHTAKPLLYKVSGVWGNHEGSMLLWILILSIFGAAVAIYGDNVPDRLRSLVLAVHGAIGFGFLVFVVATSNPFVTLSNPPADGAGLNPILQDPGLAIHPPFLYLGYVGFSMAFSFSIAALIEGKVDACWARWVRPWVLAAWCFLTIGITLGSAWAYYTLGWGGWWFWDPVENASLMPWLAGTALLHSALVVERRNALTSWTILLGILTFSLSLIGTFLVRSGVLTSVHAFAQDPSRGVFILALIAITTGGALALYSFRAPSLKTGTPFSTVSRESGLTLNNALLTVAAFTVFLGTFYPLIIDMIGGDKISVGPPYYSRTFVPLMTPLLIVMALGPTLKWKRDDLRAAVAKLKYAQAAAVVAFAAVIVIAGVSCALAGVFMAIAAWLIVGSLLLLVQRMRIGSASLETSLRLLRTTPRSFYGLVIAHAGMGLLVVGITGMSVWATEKIEVLRPGQSLSLSGYELKLRSVKNVAGPNYEAERATFDVTTRGSYVTRLISERRYFPVRQQLTTSAGIRTNIVSNLYVALGDGDSASGWTVRFYYHPCAPLIWIGPLFMAFGGFVSLSDRRLRVGAPQLAPARAALPAVA</sequence>
<feature type="transmembrane region" description="Helical" evidence="10">
    <location>
        <begin position="312"/>
        <end position="331"/>
    </location>
</feature>
<dbReference type="PANTHER" id="PTHR43653">
    <property type="entry name" value="CYTOCHROME C ASSEMBLY PROTEIN-RELATED"/>
    <property type="match status" value="1"/>
</dbReference>
<dbReference type="GO" id="GO:0017004">
    <property type="term" value="P:cytochrome complex assembly"/>
    <property type="evidence" value="ECO:0007669"/>
    <property type="project" value="UniProtKB-KW"/>
</dbReference>
<evidence type="ECO:0000313" key="14">
    <source>
        <dbReference type="Proteomes" id="UP000193978"/>
    </source>
</evidence>
<evidence type="ECO:0000259" key="11">
    <source>
        <dbReference type="Pfam" id="PF01578"/>
    </source>
</evidence>
<evidence type="ECO:0000256" key="2">
    <source>
        <dbReference type="ARBA" id="ARBA00009186"/>
    </source>
</evidence>
<keyword evidence="14" id="KW-1185">Reference proteome</keyword>
<feature type="transmembrane region" description="Helical" evidence="10">
    <location>
        <begin position="207"/>
        <end position="229"/>
    </location>
</feature>
<dbReference type="NCBIfam" id="NF007691">
    <property type="entry name" value="PRK10369.1"/>
    <property type="match status" value="1"/>
</dbReference>
<feature type="transmembrane region" description="Helical" evidence="10">
    <location>
        <begin position="493"/>
        <end position="517"/>
    </location>
</feature>
<comment type="function">
    <text evidence="9">Required for the biogenesis of c-type cytochromes. Possible subunit of a heme lyase.</text>
</comment>
<evidence type="ECO:0000256" key="6">
    <source>
        <dbReference type="ARBA" id="ARBA00022748"/>
    </source>
</evidence>
<dbReference type="PANTHER" id="PTHR43653:SF1">
    <property type="entry name" value="CYTOCHROME C-TYPE BIOGENESIS PROTEIN CCMF"/>
    <property type="match status" value="1"/>
</dbReference>
<accession>A0A1W6N007</accession>
<evidence type="ECO:0000256" key="3">
    <source>
        <dbReference type="ARBA" id="ARBA00022475"/>
    </source>
</evidence>
<dbReference type="Pfam" id="PF01578">
    <property type="entry name" value="Cytochrom_C_asm"/>
    <property type="match status" value="1"/>
</dbReference>
<evidence type="ECO:0000256" key="10">
    <source>
        <dbReference type="SAM" id="Phobius"/>
    </source>
</evidence>
<feature type="transmembrane region" description="Helical" evidence="10">
    <location>
        <begin position="96"/>
        <end position="114"/>
    </location>
</feature>
<feature type="transmembrane region" description="Helical" evidence="10">
    <location>
        <begin position="425"/>
        <end position="443"/>
    </location>
</feature>
<keyword evidence="5 10" id="KW-0812">Transmembrane</keyword>
<feature type="domain" description="Cytochrome c assembly protein" evidence="11">
    <location>
        <begin position="89"/>
        <end position="295"/>
    </location>
</feature>
<dbReference type="STRING" id="655015.B1812_20815"/>
<evidence type="ECO:0000313" key="13">
    <source>
        <dbReference type="EMBL" id="ARN83116.1"/>
    </source>
</evidence>
<dbReference type="AlphaFoldDB" id="A0A1W6N007"/>
<dbReference type="EMBL" id="CP019948">
    <property type="protein sequence ID" value="ARN83116.1"/>
    <property type="molecule type" value="Genomic_DNA"/>
</dbReference>
<keyword evidence="6" id="KW-0201">Cytochrome c-type biogenesis</keyword>
<feature type="transmembrane region" description="Helical" evidence="10">
    <location>
        <begin position="613"/>
        <end position="635"/>
    </location>
</feature>
<dbReference type="OrthoDB" id="9761451at2"/>
<dbReference type="Pfam" id="PF16327">
    <property type="entry name" value="CcmF_C"/>
    <property type="match status" value="1"/>
</dbReference>
<gene>
    <name evidence="13" type="ORF">B1812_20815</name>
</gene>
<dbReference type="Proteomes" id="UP000193978">
    <property type="component" value="Chromosome"/>
</dbReference>
<proteinExistence type="inferred from homology"/>
<feature type="transmembrane region" description="Helical" evidence="10">
    <location>
        <begin position="272"/>
        <end position="292"/>
    </location>
</feature>
<dbReference type="GO" id="GO:0020037">
    <property type="term" value="F:heme binding"/>
    <property type="evidence" value="ECO:0007669"/>
    <property type="project" value="InterPro"/>
</dbReference>
<dbReference type="InterPro" id="IPR002541">
    <property type="entry name" value="Cyt_c_assembly"/>
</dbReference>
<reference evidence="13 14" key="1">
    <citation type="submission" date="2017-02" db="EMBL/GenBank/DDBJ databases">
        <authorList>
            <person name="Peterson S.W."/>
        </authorList>
    </citation>
    <scope>NUCLEOTIDE SEQUENCE [LARGE SCALE GENOMIC DNA]</scope>
    <source>
        <strain evidence="13 14">S285</strain>
    </source>
</reference>
<dbReference type="PRINTS" id="PR01411">
    <property type="entry name" value="CCMFBIOGNSIS"/>
</dbReference>
<dbReference type="GO" id="GO:0015232">
    <property type="term" value="F:heme transmembrane transporter activity"/>
    <property type="evidence" value="ECO:0007669"/>
    <property type="project" value="InterPro"/>
</dbReference>
<feature type="transmembrane region" description="Helical" evidence="10">
    <location>
        <begin position="121"/>
        <end position="142"/>
    </location>
</feature>
<evidence type="ECO:0000256" key="5">
    <source>
        <dbReference type="ARBA" id="ARBA00022692"/>
    </source>
</evidence>
<dbReference type="NCBIfam" id="TIGR00353">
    <property type="entry name" value="nrfE"/>
    <property type="match status" value="1"/>
</dbReference>
<feature type="transmembrane region" description="Helical" evidence="10">
    <location>
        <begin position="35"/>
        <end position="62"/>
    </location>
</feature>